<dbReference type="InterPro" id="IPR008756">
    <property type="entry name" value="Peptidase_M56"/>
</dbReference>
<dbReference type="Proteomes" id="UP001198151">
    <property type="component" value="Unassembled WGS sequence"/>
</dbReference>
<organism evidence="5 6">
    <name type="scientific">Ruminococcus turbiniformis</name>
    <dbReference type="NCBI Taxonomy" id="2881258"/>
    <lineage>
        <taxon>Bacteria</taxon>
        <taxon>Bacillati</taxon>
        <taxon>Bacillota</taxon>
        <taxon>Clostridia</taxon>
        <taxon>Eubacteriales</taxon>
        <taxon>Oscillospiraceae</taxon>
        <taxon>Ruminococcus</taxon>
    </lineage>
</organism>
<keyword evidence="2" id="KW-0812">Transmembrane</keyword>
<reference evidence="5 6" key="1">
    <citation type="submission" date="2021-10" db="EMBL/GenBank/DDBJ databases">
        <title>Anaerobic single-cell dispensing facilitates the cultivation of human gut bacteria.</title>
        <authorList>
            <person name="Afrizal A."/>
        </authorList>
    </citation>
    <scope>NUCLEOTIDE SEQUENCE [LARGE SCALE GENOMIC DNA]</scope>
    <source>
        <strain evidence="5 6">CLA-AA-H200</strain>
    </source>
</reference>
<feature type="domain" description="Penicillin-binding protein transpeptidase" evidence="3">
    <location>
        <begin position="393"/>
        <end position="592"/>
    </location>
</feature>
<dbReference type="SUPFAM" id="SSF56601">
    <property type="entry name" value="beta-lactamase/transpeptidase-like"/>
    <property type="match status" value="1"/>
</dbReference>
<dbReference type="InterPro" id="IPR012338">
    <property type="entry name" value="Beta-lactam/transpept-like"/>
</dbReference>
<evidence type="ECO:0000313" key="6">
    <source>
        <dbReference type="Proteomes" id="UP001198151"/>
    </source>
</evidence>
<accession>A0ABS8FXS5</accession>
<dbReference type="CDD" id="cd07341">
    <property type="entry name" value="M56_BlaR1_MecR1_like"/>
    <property type="match status" value="1"/>
</dbReference>
<dbReference type="Pfam" id="PF05569">
    <property type="entry name" value="Peptidase_M56"/>
    <property type="match status" value="1"/>
</dbReference>
<evidence type="ECO:0000256" key="2">
    <source>
        <dbReference type="SAM" id="Phobius"/>
    </source>
</evidence>
<keyword evidence="2" id="KW-0472">Membrane</keyword>
<feature type="transmembrane region" description="Helical" evidence="2">
    <location>
        <begin position="326"/>
        <end position="348"/>
    </location>
</feature>
<dbReference type="RefSeq" id="WP_227707106.1">
    <property type="nucleotide sequence ID" value="NZ_JAJEQX010000007.1"/>
</dbReference>
<dbReference type="InterPro" id="IPR052173">
    <property type="entry name" value="Beta-lactam_resp_regulator"/>
</dbReference>
<evidence type="ECO:0000259" key="3">
    <source>
        <dbReference type="Pfam" id="PF00905"/>
    </source>
</evidence>
<comment type="caution">
    <text evidence="5">The sequence shown here is derived from an EMBL/GenBank/DDBJ whole genome shotgun (WGS) entry which is preliminary data.</text>
</comment>
<sequence>MAFPVHFLLCNFIIILIFGGILLFKKVFEKYITPVSQYRIWYLFLLALVLPFSPFGAISPAQLISCISALFYRARTDFSSFAAPDLSSPSVAAQLGLSDLAVAAERGSFSSLIPVLCAVWGIGCVTALLYFLYSVYRIHSIRISSCPVTAETEPELYKVYRSCTDSLKIRRSIALYASCGISSPVSYGLFRPTVIIPQDMDIVLSEEDIRFIFLHELQHYRQKDALWNYLACILQTVYWFNPLVWYGFSLMRRDREFACDHSVIQTEGKEQAAAYGCTLIRYIERLHRNTFFSPLSGLGGRKPVIAQRIKKIAGYKTETRATKARGICVLLLAALLVYAASPLLTAYASSDSTYDFAGKNVETIDLSSYFHGTDGSFVLYDMSEDLYQIYNMEQSTIRISPDSTFKIYSALFALEEGVISPDVSALAWDGTQYPFDTWNADQTLSTAMYNSVNWYFQSLDSQIGYFALSEWYSRISYGNCDLSGGISDYWAESTLKISPVEQVILLARLLRNEWDLSPENIQAVKDAMFICDTPAGKLYGKTGTGMSEGENSNGWFVGFLENDGHTRCFALNLRGSENASGSAAAETVINILTDGLF</sequence>
<proteinExistence type="inferred from homology"/>
<evidence type="ECO:0000259" key="4">
    <source>
        <dbReference type="Pfam" id="PF05569"/>
    </source>
</evidence>
<dbReference type="PANTHER" id="PTHR34978">
    <property type="entry name" value="POSSIBLE SENSOR-TRANSDUCER PROTEIN BLAR"/>
    <property type="match status" value="1"/>
</dbReference>
<keyword evidence="2" id="KW-1133">Transmembrane helix</keyword>
<evidence type="ECO:0000313" key="5">
    <source>
        <dbReference type="EMBL" id="MCC2253972.1"/>
    </source>
</evidence>
<dbReference type="NCBIfam" id="NF000326">
    <property type="entry name" value="blaR1_generic"/>
    <property type="match status" value="1"/>
</dbReference>
<feature type="transmembrane region" description="Helical" evidence="2">
    <location>
        <begin position="173"/>
        <end position="190"/>
    </location>
</feature>
<gene>
    <name evidence="5" type="ORF">LKD70_05900</name>
</gene>
<dbReference type="EMBL" id="JAJEQX010000007">
    <property type="protein sequence ID" value="MCC2253972.1"/>
    <property type="molecule type" value="Genomic_DNA"/>
</dbReference>
<feature type="transmembrane region" description="Helical" evidence="2">
    <location>
        <begin position="112"/>
        <end position="133"/>
    </location>
</feature>
<keyword evidence="6" id="KW-1185">Reference proteome</keyword>
<dbReference type="Gene3D" id="3.40.710.10">
    <property type="entry name" value="DD-peptidase/beta-lactamase superfamily"/>
    <property type="match status" value="1"/>
</dbReference>
<name>A0ABS8FXS5_9FIRM</name>
<dbReference type="PANTHER" id="PTHR34978:SF3">
    <property type="entry name" value="SLR0241 PROTEIN"/>
    <property type="match status" value="1"/>
</dbReference>
<evidence type="ECO:0000256" key="1">
    <source>
        <dbReference type="ARBA" id="ARBA00011075"/>
    </source>
</evidence>
<protein>
    <submittedName>
        <fullName evidence="5">BlaR1 family beta-lactam sensor/signal transducer</fullName>
    </submittedName>
</protein>
<comment type="similarity">
    <text evidence="1">Belongs to the peptidase M56 family.</text>
</comment>
<feature type="transmembrane region" description="Helical" evidence="2">
    <location>
        <begin position="226"/>
        <end position="248"/>
    </location>
</feature>
<dbReference type="Pfam" id="PF00905">
    <property type="entry name" value="Transpeptidase"/>
    <property type="match status" value="1"/>
</dbReference>
<feature type="transmembrane region" description="Helical" evidence="2">
    <location>
        <begin position="6"/>
        <end position="28"/>
    </location>
</feature>
<feature type="transmembrane region" description="Helical" evidence="2">
    <location>
        <begin position="40"/>
        <end position="72"/>
    </location>
</feature>
<dbReference type="InterPro" id="IPR001460">
    <property type="entry name" value="PCN-bd_Tpept"/>
</dbReference>
<feature type="domain" description="Peptidase M56" evidence="4">
    <location>
        <begin position="21"/>
        <end position="288"/>
    </location>
</feature>